<keyword evidence="3 5" id="KW-0472">Membrane</keyword>
<dbReference type="EMBL" id="UINC01045230">
    <property type="protein sequence ID" value="SVB51739.1"/>
    <property type="molecule type" value="Genomic_DNA"/>
</dbReference>
<dbReference type="PANTHER" id="PTHR47529:SF1">
    <property type="entry name" value="PERIPLASMIC CHAPERONE PPID"/>
    <property type="match status" value="1"/>
</dbReference>
<feature type="transmembrane region" description="Helical" evidence="5">
    <location>
        <begin position="12"/>
        <end position="30"/>
    </location>
</feature>
<sequence>MLGAIRKKSKGWVAYLIVGLITVPFALFGIQEYMGGSSNSAVASVDGEDISLNYYYQKLNT</sequence>
<evidence type="ECO:0000256" key="2">
    <source>
        <dbReference type="ARBA" id="ARBA00022475"/>
    </source>
</evidence>
<keyword evidence="5" id="KW-0812">Transmembrane</keyword>
<gene>
    <name evidence="6" type="ORF">METZ01_LOCUS204593</name>
</gene>
<comment type="subcellular location">
    <subcellularLocation>
        <location evidence="1">Cell membrane</location>
    </subcellularLocation>
</comment>
<name>A0A382EMW8_9ZZZZ</name>
<organism evidence="6">
    <name type="scientific">marine metagenome</name>
    <dbReference type="NCBI Taxonomy" id="408172"/>
    <lineage>
        <taxon>unclassified sequences</taxon>
        <taxon>metagenomes</taxon>
        <taxon>ecological metagenomes</taxon>
    </lineage>
</organism>
<evidence type="ECO:0000256" key="4">
    <source>
        <dbReference type="ARBA" id="ARBA00023186"/>
    </source>
</evidence>
<accession>A0A382EMW8</accession>
<evidence type="ECO:0000256" key="3">
    <source>
        <dbReference type="ARBA" id="ARBA00023136"/>
    </source>
</evidence>
<keyword evidence="4" id="KW-0143">Chaperone</keyword>
<evidence type="ECO:0000313" key="6">
    <source>
        <dbReference type="EMBL" id="SVB51739.1"/>
    </source>
</evidence>
<dbReference type="GO" id="GO:0005886">
    <property type="term" value="C:plasma membrane"/>
    <property type="evidence" value="ECO:0007669"/>
    <property type="project" value="UniProtKB-SubCell"/>
</dbReference>
<keyword evidence="5" id="KW-1133">Transmembrane helix</keyword>
<reference evidence="6" key="1">
    <citation type="submission" date="2018-05" db="EMBL/GenBank/DDBJ databases">
        <authorList>
            <person name="Lanie J.A."/>
            <person name="Ng W.-L."/>
            <person name="Kazmierczak K.M."/>
            <person name="Andrzejewski T.M."/>
            <person name="Davidsen T.M."/>
            <person name="Wayne K.J."/>
            <person name="Tettelin H."/>
            <person name="Glass J.I."/>
            <person name="Rusch D."/>
            <person name="Podicherti R."/>
            <person name="Tsui H.-C.T."/>
            <person name="Winkler M.E."/>
        </authorList>
    </citation>
    <scope>NUCLEOTIDE SEQUENCE</scope>
</reference>
<keyword evidence="2" id="KW-1003">Cell membrane</keyword>
<protein>
    <submittedName>
        <fullName evidence="6">Uncharacterized protein</fullName>
    </submittedName>
</protein>
<dbReference type="Pfam" id="PF13623">
    <property type="entry name" value="SurA_N_2"/>
    <property type="match status" value="1"/>
</dbReference>
<dbReference type="InterPro" id="IPR052029">
    <property type="entry name" value="PpiD_chaperone"/>
</dbReference>
<dbReference type="AlphaFoldDB" id="A0A382EMW8"/>
<proteinExistence type="predicted"/>
<evidence type="ECO:0000256" key="1">
    <source>
        <dbReference type="ARBA" id="ARBA00004236"/>
    </source>
</evidence>
<evidence type="ECO:0000256" key="5">
    <source>
        <dbReference type="SAM" id="Phobius"/>
    </source>
</evidence>
<feature type="non-terminal residue" evidence="6">
    <location>
        <position position="61"/>
    </location>
</feature>
<dbReference type="PANTHER" id="PTHR47529">
    <property type="entry name" value="PEPTIDYL-PROLYL CIS-TRANS ISOMERASE D"/>
    <property type="match status" value="1"/>
</dbReference>